<dbReference type="GO" id="GO:0005886">
    <property type="term" value="C:plasma membrane"/>
    <property type="evidence" value="ECO:0007669"/>
    <property type="project" value="UniProtKB-SubCell"/>
</dbReference>
<keyword evidence="1" id="KW-1133">Transmembrane helix</keyword>
<evidence type="ECO:0000256" key="1">
    <source>
        <dbReference type="SAM" id="Phobius"/>
    </source>
</evidence>
<name>A0A511D180_9PSEU</name>
<keyword evidence="3" id="KW-1185">Reference proteome</keyword>
<dbReference type="AlphaFoldDB" id="A0A511D180"/>
<feature type="transmembrane region" description="Helical" evidence="1">
    <location>
        <begin position="259"/>
        <end position="278"/>
    </location>
</feature>
<organism evidence="2 3">
    <name type="scientific">Pseudonocardia asaccharolytica DSM 44247 = NBRC 16224</name>
    <dbReference type="NCBI Taxonomy" id="1123024"/>
    <lineage>
        <taxon>Bacteria</taxon>
        <taxon>Bacillati</taxon>
        <taxon>Actinomycetota</taxon>
        <taxon>Actinomycetes</taxon>
        <taxon>Pseudonocardiales</taxon>
        <taxon>Pseudonocardiaceae</taxon>
        <taxon>Pseudonocardia</taxon>
    </lineage>
</organism>
<protein>
    <submittedName>
        <fullName evidence="2">Membrane protein</fullName>
    </submittedName>
</protein>
<feature type="transmembrane region" description="Helical" evidence="1">
    <location>
        <begin position="172"/>
        <end position="198"/>
    </location>
</feature>
<dbReference type="EMBL" id="BJVI01000022">
    <property type="protein sequence ID" value="GEL18550.1"/>
    <property type="molecule type" value="Genomic_DNA"/>
</dbReference>
<dbReference type="Proteomes" id="UP000321328">
    <property type="component" value="Unassembled WGS sequence"/>
</dbReference>
<reference evidence="2 3" key="1">
    <citation type="submission" date="2019-07" db="EMBL/GenBank/DDBJ databases">
        <title>Whole genome shotgun sequence of Pseudonocardia asaccharolytica NBRC 16224.</title>
        <authorList>
            <person name="Hosoyama A."/>
            <person name="Uohara A."/>
            <person name="Ohji S."/>
            <person name="Ichikawa N."/>
        </authorList>
    </citation>
    <scope>NUCLEOTIDE SEQUENCE [LARGE SCALE GENOMIC DNA]</scope>
    <source>
        <strain evidence="2 3">NBRC 16224</strain>
    </source>
</reference>
<feature type="transmembrane region" description="Helical" evidence="1">
    <location>
        <begin position="75"/>
        <end position="100"/>
    </location>
</feature>
<sequence>MTPAPQPPPRTASTAPLGRLLAAEVRWVLLRPRTLVMLGLFALIPVVIAIGVVVADGSGGRGLIGATAGNGLVLPVAAMTLALTLLLPLAVAMAAADAIAGETAHGTLRGLLLAPVGRLRLVGMKASGVFVVAVLATGLIAVVGVLAGLVVVGGADGQLVTLSGTTIGLGDALGRVALVAAWTVGQLAAVGAVALAISALTEHPLIVLASVLGGLIVFGVLGAIPALDFLQPYLLTSGWTAGADALRDPLPLGGMGESTLRALGYAVVGGGLTVALMLRRDA</sequence>
<accession>A0A511D180</accession>
<dbReference type="STRING" id="1123024.GCA_000423625_00868"/>
<dbReference type="RefSeq" id="WP_028929008.1">
    <property type="nucleotide sequence ID" value="NZ_AUII01000003.1"/>
</dbReference>
<dbReference type="Pfam" id="PF12730">
    <property type="entry name" value="ABC2_membrane_4"/>
    <property type="match status" value="1"/>
</dbReference>
<keyword evidence="1" id="KW-0812">Transmembrane</keyword>
<dbReference type="PANTHER" id="PTHR37305">
    <property type="entry name" value="INTEGRAL MEMBRANE PROTEIN-RELATED"/>
    <property type="match status" value="1"/>
</dbReference>
<evidence type="ECO:0000313" key="2">
    <source>
        <dbReference type="EMBL" id="GEL18550.1"/>
    </source>
</evidence>
<dbReference type="OrthoDB" id="3217553at2"/>
<dbReference type="PANTHER" id="PTHR37305:SF1">
    <property type="entry name" value="MEMBRANE PROTEIN"/>
    <property type="match status" value="1"/>
</dbReference>
<proteinExistence type="predicted"/>
<feature type="transmembrane region" description="Helical" evidence="1">
    <location>
        <begin position="128"/>
        <end position="152"/>
    </location>
</feature>
<comment type="caution">
    <text evidence="2">The sequence shown here is derived from an EMBL/GenBank/DDBJ whole genome shotgun (WGS) entry which is preliminary data.</text>
</comment>
<keyword evidence="1" id="KW-0472">Membrane</keyword>
<gene>
    <name evidence="2" type="ORF">PA7_23870</name>
</gene>
<evidence type="ECO:0000313" key="3">
    <source>
        <dbReference type="Proteomes" id="UP000321328"/>
    </source>
</evidence>
<feature type="transmembrane region" description="Helical" evidence="1">
    <location>
        <begin position="35"/>
        <end position="55"/>
    </location>
</feature>
<dbReference type="GO" id="GO:0140359">
    <property type="term" value="F:ABC-type transporter activity"/>
    <property type="evidence" value="ECO:0007669"/>
    <property type="project" value="InterPro"/>
</dbReference>
<feature type="transmembrane region" description="Helical" evidence="1">
    <location>
        <begin position="205"/>
        <end position="227"/>
    </location>
</feature>